<dbReference type="InterPro" id="IPR002740">
    <property type="entry name" value="EVE_domain"/>
</dbReference>
<accession>A0A6J4MXB4</accession>
<organism evidence="2">
    <name type="scientific">uncultured Gemmatimonadota bacterium</name>
    <dbReference type="NCBI Taxonomy" id="203437"/>
    <lineage>
        <taxon>Bacteria</taxon>
        <taxon>Pseudomonadati</taxon>
        <taxon>Gemmatimonadota</taxon>
        <taxon>environmental samples</taxon>
    </lineage>
</organism>
<dbReference type="Gene3D" id="3.10.590.10">
    <property type="entry name" value="ph1033 like domains"/>
    <property type="match status" value="1"/>
</dbReference>
<dbReference type="AlphaFoldDB" id="A0A6J4MXB4"/>
<dbReference type="PANTHER" id="PTHR14087:SF7">
    <property type="entry name" value="THYMOCYTE NUCLEAR PROTEIN 1"/>
    <property type="match status" value="1"/>
</dbReference>
<proteinExistence type="predicted"/>
<dbReference type="PANTHER" id="PTHR14087">
    <property type="entry name" value="THYMOCYTE NUCLEAR PROTEIN 1"/>
    <property type="match status" value="1"/>
</dbReference>
<dbReference type="CDD" id="cd21133">
    <property type="entry name" value="EVE"/>
    <property type="match status" value="1"/>
</dbReference>
<feature type="domain" description="EVE" evidence="1">
    <location>
        <begin position="1"/>
        <end position="141"/>
    </location>
</feature>
<evidence type="ECO:0000259" key="1">
    <source>
        <dbReference type="Pfam" id="PF01878"/>
    </source>
</evidence>
<protein>
    <recommendedName>
        <fullName evidence="1">EVE domain-containing protein</fullName>
    </recommendedName>
</protein>
<reference evidence="2" key="1">
    <citation type="submission" date="2020-02" db="EMBL/GenBank/DDBJ databases">
        <authorList>
            <person name="Meier V. D."/>
        </authorList>
    </citation>
    <scope>NUCLEOTIDE SEQUENCE</scope>
    <source>
        <strain evidence="2">AVDCRST_MAG68</strain>
    </source>
</reference>
<dbReference type="Pfam" id="PF01878">
    <property type="entry name" value="EVE"/>
    <property type="match status" value="1"/>
</dbReference>
<name>A0A6J4MXB4_9BACT</name>
<dbReference type="InterPro" id="IPR047197">
    <property type="entry name" value="THYN1-like_EVE"/>
</dbReference>
<dbReference type="InterPro" id="IPR052181">
    <property type="entry name" value="5hmC_binding"/>
</dbReference>
<dbReference type="EMBL" id="CADCTW010000247">
    <property type="protein sequence ID" value="CAA9371445.1"/>
    <property type="molecule type" value="Genomic_DNA"/>
</dbReference>
<evidence type="ECO:0000313" key="2">
    <source>
        <dbReference type="EMBL" id="CAA9371445.1"/>
    </source>
</evidence>
<dbReference type="InterPro" id="IPR015947">
    <property type="entry name" value="PUA-like_sf"/>
</dbReference>
<dbReference type="SUPFAM" id="SSF88697">
    <property type="entry name" value="PUA domain-like"/>
    <property type="match status" value="1"/>
</dbReference>
<sequence>MKSEPSVYSIDDLQRDGRTSWEGVRNYQARNFMRDDMKVGDRVLFYHSNANPAGVAGLARVGRAAYPDPAARDPRSDYFDPKASDADPRWYMVDLEFEERFPALVSLDTLRQTRGLEQMLVINKSRLSVQPVTDAEFETVVRRGRQP</sequence>
<gene>
    <name evidence="2" type="ORF">AVDCRST_MAG68-5563</name>
</gene>